<organism evidence="3 4">
    <name type="scientific">Phytophthora citrophthora</name>
    <dbReference type="NCBI Taxonomy" id="4793"/>
    <lineage>
        <taxon>Eukaryota</taxon>
        <taxon>Sar</taxon>
        <taxon>Stramenopiles</taxon>
        <taxon>Oomycota</taxon>
        <taxon>Peronosporomycetes</taxon>
        <taxon>Peronosporales</taxon>
        <taxon>Peronosporaceae</taxon>
        <taxon>Phytophthora</taxon>
    </lineage>
</organism>
<comment type="caution">
    <text evidence="3">The sequence shown here is derived from an EMBL/GenBank/DDBJ whole genome shotgun (WGS) entry which is preliminary data.</text>
</comment>
<evidence type="ECO:0000256" key="2">
    <source>
        <dbReference type="SAM" id="MobiDB-lite"/>
    </source>
</evidence>
<feature type="compositionally biased region" description="Polar residues" evidence="2">
    <location>
        <begin position="55"/>
        <end position="64"/>
    </location>
</feature>
<keyword evidence="1" id="KW-0175">Coiled coil</keyword>
<evidence type="ECO:0000313" key="3">
    <source>
        <dbReference type="EMBL" id="KAK1933555.1"/>
    </source>
</evidence>
<keyword evidence="4" id="KW-1185">Reference proteome</keyword>
<protein>
    <submittedName>
        <fullName evidence="3">Uncharacterized protein</fullName>
    </submittedName>
</protein>
<name>A0AAD9G879_9STRA</name>
<evidence type="ECO:0000256" key="1">
    <source>
        <dbReference type="SAM" id="Coils"/>
    </source>
</evidence>
<feature type="region of interest" description="Disordered" evidence="2">
    <location>
        <begin position="55"/>
        <end position="74"/>
    </location>
</feature>
<accession>A0AAD9G879</accession>
<dbReference type="EMBL" id="JASMQC010000028">
    <property type="protein sequence ID" value="KAK1933555.1"/>
    <property type="molecule type" value="Genomic_DNA"/>
</dbReference>
<dbReference type="AlphaFoldDB" id="A0AAD9G879"/>
<proteinExistence type="predicted"/>
<feature type="coiled-coil region" evidence="1">
    <location>
        <begin position="12"/>
        <end position="39"/>
    </location>
</feature>
<evidence type="ECO:0000313" key="4">
    <source>
        <dbReference type="Proteomes" id="UP001259832"/>
    </source>
</evidence>
<gene>
    <name evidence="3" type="ORF">P3T76_011769</name>
</gene>
<reference evidence="3" key="1">
    <citation type="submission" date="2023-08" db="EMBL/GenBank/DDBJ databases">
        <title>Reference Genome Resource for the Citrus Pathogen Phytophthora citrophthora.</title>
        <authorList>
            <person name="Moller H."/>
            <person name="Coetzee B."/>
            <person name="Rose L.J."/>
            <person name="Van Niekerk J.M."/>
        </authorList>
    </citation>
    <scope>NUCLEOTIDE SEQUENCE</scope>
    <source>
        <strain evidence="3">STE-U-9442</strain>
    </source>
</reference>
<sequence length="96" mass="10727">MFPNFTSLAQREQKRQELLEKTQRRVRQANAKRDMYEGASWASDISNGITTVAKKSTESTQTDMSVGPDGPVPTEVKQNLNDIIDLAIAMSDLKKV</sequence>
<dbReference type="Proteomes" id="UP001259832">
    <property type="component" value="Unassembled WGS sequence"/>
</dbReference>